<dbReference type="OrthoDB" id="7764536at2759"/>
<evidence type="ECO:0000313" key="1">
    <source>
        <dbReference type="EnsemblMetazoa" id="AAEL027888-PA"/>
    </source>
</evidence>
<accession>A0A6I8U9B6</accession>
<protein>
    <submittedName>
        <fullName evidence="1">Uncharacterized protein</fullName>
    </submittedName>
</protein>
<name>A0A6I8U9B6_AEDAE</name>
<dbReference type="Proteomes" id="UP000008820">
    <property type="component" value="Chromosome 3"/>
</dbReference>
<dbReference type="InParanoid" id="A0A6I8U9B6"/>
<keyword evidence="2" id="KW-1185">Reference proteome</keyword>
<sequence length="172" mass="20035">MAFSTQREILNFPFRNEEPTIPDRKRSDCQLKSYESCTDVRAWSMNPKVTAKFLLDVAHKSRYRRKLPRPRSSDGQLTKAYLQQLDVEELLDYVMNLMVELEDVKSKVQLLEAHQNPRQVGEIDSTYDPDKEEKQLISNLKTIICYKTLLIALIVTFMILIILNLVILVCSK</sequence>
<dbReference type="EnsemblMetazoa" id="AAEL027888-RA">
    <property type="protein sequence ID" value="AAEL027888-PA"/>
    <property type="gene ID" value="AAEL027888"/>
</dbReference>
<gene>
    <name evidence="1" type="primary">110678768</name>
</gene>
<reference evidence="1 2" key="1">
    <citation type="submission" date="2017-06" db="EMBL/GenBank/DDBJ databases">
        <title>Aedes aegypti genome working group (AGWG) sequencing and assembly.</title>
        <authorList>
            <consortium name="Aedes aegypti Genome Working Group (AGWG)"/>
            <person name="Matthews B.J."/>
        </authorList>
    </citation>
    <scope>NUCLEOTIDE SEQUENCE [LARGE SCALE GENOMIC DNA]</scope>
    <source>
        <strain evidence="1 2">LVP_AGWG</strain>
    </source>
</reference>
<organism evidence="1 2">
    <name type="scientific">Aedes aegypti</name>
    <name type="common">Yellowfever mosquito</name>
    <name type="synonym">Culex aegypti</name>
    <dbReference type="NCBI Taxonomy" id="7159"/>
    <lineage>
        <taxon>Eukaryota</taxon>
        <taxon>Metazoa</taxon>
        <taxon>Ecdysozoa</taxon>
        <taxon>Arthropoda</taxon>
        <taxon>Hexapoda</taxon>
        <taxon>Insecta</taxon>
        <taxon>Pterygota</taxon>
        <taxon>Neoptera</taxon>
        <taxon>Endopterygota</taxon>
        <taxon>Diptera</taxon>
        <taxon>Nematocera</taxon>
        <taxon>Culicoidea</taxon>
        <taxon>Culicidae</taxon>
        <taxon>Culicinae</taxon>
        <taxon>Aedini</taxon>
        <taxon>Aedes</taxon>
        <taxon>Stegomyia</taxon>
    </lineage>
</organism>
<dbReference type="AlphaFoldDB" id="A0A6I8U9B6"/>
<evidence type="ECO:0000313" key="2">
    <source>
        <dbReference type="Proteomes" id="UP000008820"/>
    </source>
</evidence>
<proteinExistence type="predicted"/>
<reference evidence="1" key="2">
    <citation type="submission" date="2020-05" db="UniProtKB">
        <authorList>
            <consortium name="EnsemblMetazoa"/>
        </authorList>
    </citation>
    <scope>IDENTIFICATION</scope>
    <source>
        <strain evidence="1">LVP_AGWG</strain>
    </source>
</reference>